<dbReference type="AlphaFoldDB" id="A0AAE2RD76"/>
<dbReference type="Pfam" id="PF05721">
    <property type="entry name" value="PhyH"/>
    <property type="match status" value="1"/>
</dbReference>
<keyword evidence="1" id="KW-0614">Plasmid</keyword>
<organism evidence="1 2">
    <name type="scientific">Agrobacterium vitis</name>
    <name type="common">Rhizobium vitis</name>
    <dbReference type="NCBI Taxonomy" id="373"/>
    <lineage>
        <taxon>Bacteria</taxon>
        <taxon>Pseudomonadati</taxon>
        <taxon>Pseudomonadota</taxon>
        <taxon>Alphaproteobacteria</taxon>
        <taxon>Hyphomicrobiales</taxon>
        <taxon>Rhizobiaceae</taxon>
        <taxon>Rhizobium/Agrobacterium group</taxon>
        <taxon>Agrobacterium</taxon>
    </lineage>
</organism>
<accession>A0AAE2RD76</accession>
<gene>
    <name evidence="1" type="ORF">IEI95_008745</name>
</gene>
<evidence type="ECO:0000313" key="2">
    <source>
        <dbReference type="Proteomes" id="UP000655037"/>
    </source>
</evidence>
<dbReference type="PANTHER" id="PTHR20883">
    <property type="entry name" value="PHYTANOYL-COA DIOXYGENASE DOMAIN CONTAINING 1"/>
    <property type="match status" value="1"/>
</dbReference>
<dbReference type="RefSeq" id="WP_156538362.1">
    <property type="nucleotide sequence ID" value="NZ_JACXXJ020000004.1"/>
</dbReference>
<evidence type="ECO:0000313" key="1">
    <source>
        <dbReference type="EMBL" id="MBF2714322.1"/>
    </source>
</evidence>
<sequence>MEAAFTGELLHHFEEQGYAIVRGVLDPEKDIKPVVDEYGALADQLAKTYIETGKIISYERPAAPIDRLLELMKKTKGRCFQALDITLPAEDKIRHDTPIHLGPEVFGLLRNERLLDAIEYFIGGEIYCVPVQHMRIKPPEKEMSNDVQVHTKTLTARTYWHQDLVVVTEDADQTKMLGVWFSLNEATEENGCLVVVPGSHKEGLVQHCNQPGKQGIPDALVGENQIALPVKPGDVIFLHPLIKHSSLANLSKSGRWSFDLRYCPTGQPTGRKWFPGFVARSRKNRDDEMRDPEVWANIWRDARAALADVPRPDFHHSSAPNHPLCA</sequence>
<keyword evidence="1" id="KW-0223">Dioxygenase</keyword>
<dbReference type="Gene3D" id="2.60.120.620">
    <property type="entry name" value="q2cbj1_9rhob like domain"/>
    <property type="match status" value="1"/>
</dbReference>
<comment type="caution">
    <text evidence="1">The sequence shown here is derived from an EMBL/GenBank/DDBJ whole genome shotgun (WGS) entry which is preliminary data.</text>
</comment>
<dbReference type="GO" id="GO:0005506">
    <property type="term" value="F:iron ion binding"/>
    <property type="evidence" value="ECO:0007669"/>
    <property type="project" value="UniProtKB-ARBA"/>
</dbReference>
<protein>
    <submittedName>
        <fullName evidence="1">Phytanoyl-CoA dioxygenase family protein</fullName>
    </submittedName>
</protein>
<name>A0AAE2RD76_AGRVI</name>
<dbReference type="SUPFAM" id="SSF51197">
    <property type="entry name" value="Clavaminate synthase-like"/>
    <property type="match status" value="1"/>
</dbReference>
<keyword evidence="1" id="KW-0560">Oxidoreductase</keyword>
<dbReference type="Proteomes" id="UP000655037">
    <property type="component" value="Unassembled WGS sequence"/>
</dbReference>
<dbReference type="GO" id="GO:0016706">
    <property type="term" value="F:2-oxoglutarate-dependent dioxygenase activity"/>
    <property type="evidence" value="ECO:0007669"/>
    <property type="project" value="UniProtKB-ARBA"/>
</dbReference>
<proteinExistence type="predicted"/>
<dbReference type="PANTHER" id="PTHR20883:SF14">
    <property type="entry name" value="PHYTANOYL-COA DIOXYGENASE"/>
    <property type="match status" value="1"/>
</dbReference>
<dbReference type="EMBL" id="JACXXJ020000004">
    <property type="protein sequence ID" value="MBF2714322.1"/>
    <property type="molecule type" value="Genomic_DNA"/>
</dbReference>
<dbReference type="InterPro" id="IPR008775">
    <property type="entry name" value="Phytyl_CoA_dOase-like"/>
</dbReference>
<reference evidence="1" key="1">
    <citation type="submission" date="2020-11" db="EMBL/GenBank/DDBJ databases">
        <title>Agrobacterium vitis strain K377 genome.</title>
        <authorList>
            <person name="Xi H."/>
        </authorList>
    </citation>
    <scope>NUCLEOTIDE SEQUENCE</scope>
    <source>
        <strain evidence="1">K377</strain>
        <plasmid evidence="1">unnamed3</plasmid>
    </source>
</reference>
<geneLocation type="plasmid" evidence="1">
    <name>unnamed3</name>
</geneLocation>